<protein>
    <recommendedName>
        <fullName evidence="3">SnoaL-like domain-containing protein</fullName>
    </recommendedName>
</protein>
<proteinExistence type="predicted"/>
<organism evidence="1 2">
    <name type="scientific">Tothia fuscella</name>
    <dbReference type="NCBI Taxonomy" id="1048955"/>
    <lineage>
        <taxon>Eukaryota</taxon>
        <taxon>Fungi</taxon>
        <taxon>Dikarya</taxon>
        <taxon>Ascomycota</taxon>
        <taxon>Pezizomycotina</taxon>
        <taxon>Dothideomycetes</taxon>
        <taxon>Pleosporomycetidae</taxon>
        <taxon>Venturiales</taxon>
        <taxon>Cylindrosympodiaceae</taxon>
        <taxon>Tothia</taxon>
    </lineage>
</organism>
<evidence type="ECO:0000313" key="2">
    <source>
        <dbReference type="Proteomes" id="UP000800235"/>
    </source>
</evidence>
<dbReference type="Gene3D" id="3.10.450.50">
    <property type="match status" value="1"/>
</dbReference>
<accession>A0A9P4TXR5</accession>
<gene>
    <name evidence="1" type="ORF">EJ08DRAFT_591406</name>
</gene>
<evidence type="ECO:0000313" key="1">
    <source>
        <dbReference type="EMBL" id="KAF2429112.1"/>
    </source>
</evidence>
<dbReference type="OrthoDB" id="3758478at2759"/>
<sequence>MLGQYLFQTTSSSSSSSSSSIQATSPQSQSKRLNTIYAFFESYSLLSPEALLSRLSPTFTHKVLPSSLDMPLRDRSAFAGHAKGITSIFQSFAMVPQVVFEDPIKNVVVAHCKMVGELHGLGHWENECMIWCKMAQDGGSIVEMREFVDSARARLLKEKLMGMMEERRAEGLMHD</sequence>
<dbReference type="PANTHER" id="PTHR39598">
    <property type="entry name" value="AUSTINOL SYNTHESIS PROTEIN F-RELATED"/>
    <property type="match status" value="1"/>
</dbReference>
<dbReference type="InterPro" id="IPR050977">
    <property type="entry name" value="Fungal_Meroterpenoid_Isomerase"/>
</dbReference>
<dbReference type="SUPFAM" id="SSF54427">
    <property type="entry name" value="NTF2-like"/>
    <property type="match status" value="1"/>
</dbReference>
<keyword evidence="2" id="KW-1185">Reference proteome</keyword>
<name>A0A9P4TXR5_9PEZI</name>
<evidence type="ECO:0008006" key="3">
    <source>
        <dbReference type="Google" id="ProtNLM"/>
    </source>
</evidence>
<dbReference type="Proteomes" id="UP000800235">
    <property type="component" value="Unassembled WGS sequence"/>
</dbReference>
<dbReference type="PANTHER" id="PTHR39598:SF1">
    <property type="entry name" value="AUSTINOID BIOSYNTHESIS CLUSTERS PROTEIN F-RELATED"/>
    <property type="match status" value="1"/>
</dbReference>
<reference evidence="1" key="1">
    <citation type="journal article" date="2020" name="Stud. Mycol.">
        <title>101 Dothideomycetes genomes: a test case for predicting lifestyles and emergence of pathogens.</title>
        <authorList>
            <person name="Haridas S."/>
            <person name="Albert R."/>
            <person name="Binder M."/>
            <person name="Bloem J."/>
            <person name="Labutti K."/>
            <person name="Salamov A."/>
            <person name="Andreopoulos B."/>
            <person name="Baker S."/>
            <person name="Barry K."/>
            <person name="Bills G."/>
            <person name="Bluhm B."/>
            <person name="Cannon C."/>
            <person name="Castanera R."/>
            <person name="Culley D."/>
            <person name="Daum C."/>
            <person name="Ezra D."/>
            <person name="Gonzalez J."/>
            <person name="Henrissat B."/>
            <person name="Kuo A."/>
            <person name="Liang C."/>
            <person name="Lipzen A."/>
            <person name="Lutzoni F."/>
            <person name="Magnuson J."/>
            <person name="Mondo S."/>
            <person name="Nolan M."/>
            <person name="Ohm R."/>
            <person name="Pangilinan J."/>
            <person name="Park H.-J."/>
            <person name="Ramirez L."/>
            <person name="Alfaro M."/>
            <person name="Sun H."/>
            <person name="Tritt A."/>
            <person name="Yoshinaga Y."/>
            <person name="Zwiers L.-H."/>
            <person name="Turgeon B."/>
            <person name="Goodwin S."/>
            <person name="Spatafora J."/>
            <person name="Crous P."/>
            <person name="Grigoriev I."/>
        </authorList>
    </citation>
    <scope>NUCLEOTIDE SEQUENCE</scope>
    <source>
        <strain evidence="1">CBS 130266</strain>
    </source>
</reference>
<dbReference type="EMBL" id="MU007050">
    <property type="protein sequence ID" value="KAF2429112.1"/>
    <property type="molecule type" value="Genomic_DNA"/>
</dbReference>
<dbReference type="InterPro" id="IPR032710">
    <property type="entry name" value="NTF2-like_dom_sf"/>
</dbReference>
<comment type="caution">
    <text evidence="1">The sequence shown here is derived from an EMBL/GenBank/DDBJ whole genome shotgun (WGS) entry which is preliminary data.</text>
</comment>
<dbReference type="AlphaFoldDB" id="A0A9P4TXR5"/>